<dbReference type="Proteomes" id="UP001193081">
    <property type="component" value="Unassembled WGS sequence"/>
</dbReference>
<protein>
    <submittedName>
        <fullName evidence="2">Glycerophosphodiester phosphodiesterase</fullName>
    </submittedName>
</protein>
<sequence length="236" mass="26000">MPLIIAHRGASAYAPENTMAAFELAYRQGAGMIELDVQPTADGFLAVFHDDTTERWDGRPRPVATCRLAELQALDIGGERVPILEEVLAFAATTGIALNIELKAVGTGRQCAHLVRQARLVDQVIVSSFAPAALREVQTADPVLRRAYLMGTRTYRPDVRLREFWPFLALRRFAVAAWHPSHELPLVDRIIPLVCKAGYQVNVWTVDAPQRMRQLAALGVQGIITNRPDLASATLA</sequence>
<comment type="caution">
    <text evidence="2">The sequence shown here is derived from an EMBL/GenBank/DDBJ whole genome shotgun (WGS) entry which is preliminary data.</text>
</comment>
<dbReference type="InterPro" id="IPR017946">
    <property type="entry name" value="PLC-like_Pdiesterase_TIM-brl"/>
</dbReference>
<gene>
    <name evidence="2" type="ORF">EYB53_007620</name>
</gene>
<dbReference type="Pfam" id="PF03009">
    <property type="entry name" value="GDPD"/>
    <property type="match status" value="1"/>
</dbReference>
<organism evidence="2 3">
    <name type="scientific">Candidatus Chloroploca mongolica</name>
    <dbReference type="NCBI Taxonomy" id="2528176"/>
    <lineage>
        <taxon>Bacteria</taxon>
        <taxon>Bacillati</taxon>
        <taxon>Chloroflexota</taxon>
        <taxon>Chloroflexia</taxon>
        <taxon>Chloroflexales</taxon>
        <taxon>Chloroflexineae</taxon>
        <taxon>Oscillochloridaceae</taxon>
        <taxon>Candidatus Chloroploca</taxon>
    </lineage>
</organism>
<dbReference type="PANTHER" id="PTHR46211:SF1">
    <property type="entry name" value="GLYCEROPHOSPHODIESTER PHOSPHODIESTERASE, CYTOPLASMIC"/>
    <property type="match status" value="1"/>
</dbReference>
<evidence type="ECO:0000313" key="2">
    <source>
        <dbReference type="EMBL" id="MBP1465571.1"/>
    </source>
</evidence>
<accession>A0ABS4D803</accession>
<evidence type="ECO:0000313" key="3">
    <source>
        <dbReference type="Proteomes" id="UP001193081"/>
    </source>
</evidence>
<proteinExistence type="predicted"/>
<feature type="domain" description="GP-PDE" evidence="1">
    <location>
        <begin position="2"/>
        <end position="235"/>
    </location>
</feature>
<evidence type="ECO:0000259" key="1">
    <source>
        <dbReference type="PROSITE" id="PS51704"/>
    </source>
</evidence>
<keyword evidence="3" id="KW-1185">Reference proteome</keyword>
<dbReference type="PROSITE" id="PS51704">
    <property type="entry name" value="GP_PDE"/>
    <property type="match status" value="1"/>
</dbReference>
<dbReference type="Gene3D" id="3.20.20.190">
    <property type="entry name" value="Phosphatidylinositol (PI) phosphodiesterase"/>
    <property type="match status" value="1"/>
</dbReference>
<name>A0ABS4D803_9CHLR</name>
<dbReference type="InterPro" id="IPR030395">
    <property type="entry name" value="GP_PDE_dom"/>
</dbReference>
<reference evidence="2 3" key="1">
    <citation type="submission" date="2021-03" db="EMBL/GenBank/DDBJ databases">
        <authorList>
            <person name="Grouzdev D.S."/>
        </authorList>
    </citation>
    <scope>NUCLEOTIDE SEQUENCE [LARGE SCALE GENOMIC DNA]</scope>
    <source>
        <strain evidence="2 3">M50-1</strain>
    </source>
</reference>
<dbReference type="SUPFAM" id="SSF51695">
    <property type="entry name" value="PLC-like phosphodiesterases"/>
    <property type="match status" value="1"/>
</dbReference>
<dbReference type="EMBL" id="SIJK02000010">
    <property type="protein sequence ID" value="MBP1465571.1"/>
    <property type="molecule type" value="Genomic_DNA"/>
</dbReference>
<dbReference type="PANTHER" id="PTHR46211">
    <property type="entry name" value="GLYCEROPHOSPHORYL DIESTER PHOSPHODIESTERASE"/>
    <property type="match status" value="1"/>
</dbReference>